<dbReference type="Proteomes" id="UP000054560">
    <property type="component" value="Unassembled WGS sequence"/>
</dbReference>
<dbReference type="RefSeq" id="XP_014155198.1">
    <property type="nucleotide sequence ID" value="XM_014299723.1"/>
</dbReference>
<organism evidence="1 2">
    <name type="scientific">Sphaeroforma arctica JP610</name>
    <dbReference type="NCBI Taxonomy" id="667725"/>
    <lineage>
        <taxon>Eukaryota</taxon>
        <taxon>Ichthyosporea</taxon>
        <taxon>Ichthyophonida</taxon>
        <taxon>Sphaeroforma</taxon>
    </lineage>
</organism>
<dbReference type="GeneID" id="25906870"/>
<accession>A0A0L0FXK8</accession>
<protein>
    <submittedName>
        <fullName evidence="1">Uncharacterized protein</fullName>
    </submittedName>
</protein>
<keyword evidence="2" id="KW-1185">Reference proteome</keyword>
<name>A0A0L0FXK8_9EUKA</name>
<dbReference type="AlphaFoldDB" id="A0A0L0FXK8"/>
<evidence type="ECO:0000313" key="1">
    <source>
        <dbReference type="EMBL" id="KNC81296.1"/>
    </source>
</evidence>
<reference evidence="1 2" key="1">
    <citation type="submission" date="2011-02" db="EMBL/GenBank/DDBJ databases">
        <title>The Genome Sequence of Sphaeroforma arctica JP610.</title>
        <authorList>
            <consortium name="The Broad Institute Genome Sequencing Platform"/>
            <person name="Russ C."/>
            <person name="Cuomo C."/>
            <person name="Young S.K."/>
            <person name="Zeng Q."/>
            <person name="Gargeya S."/>
            <person name="Alvarado L."/>
            <person name="Berlin A."/>
            <person name="Chapman S.B."/>
            <person name="Chen Z."/>
            <person name="Freedman E."/>
            <person name="Gellesch M."/>
            <person name="Goldberg J."/>
            <person name="Griggs A."/>
            <person name="Gujja S."/>
            <person name="Heilman E."/>
            <person name="Heiman D."/>
            <person name="Howarth C."/>
            <person name="Mehta T."/>
            <person name="Neiman D."/>
            <person name="Pearson M."/>
            <person name="Roberts A."/>
            <person name="Saif S."/>
            <person name="Shea T."/>
            <person name="Shenoy N."/>
            <person name="Sisk P."/>
            <person name="Stolte C."/>
            <person name="Sykes S."/>
            <person name="White J."/>
            <person name="Yandava C."/>
            <person name="Burger G."/>
            <person name="Gray M.W."/>
            <person name="Holland P.W.H."/>
            <person name="King N."/>
            <person name="Lang F.B.F."/>
            <person name="Roger A.J."/>
            <person name="Ruiz-Trillo I."/>
            <person name="Haas B."/>
            <person name="Nusbaum C."/>
            <person name="Birren B."/>
        </authorList>
    </citation>
    <scope>NUCLEOTIDE SEQUENCE [LARGE SCALE GENOMIC DNA]</scope>
    <source>
        <strain evidence="1 2">JP610</strain>
    </source>
</reference>
<proteinExistence type="predicted"/>
<evidence type="ECO:0000313" key="2">
    <source>
        <dbReference type="Proteomes" id="UP000054560"/>
    </source>
</evidence>
<dbReference type="EMBL" id="KQ242048">
    <property type="protein sequence ID" value="KNC81296.1"/>
    <property type="molecule type" value="Genomic_DNA"/>
</dbReference>
<gene>
    <name evidence="1" type="ORF">SARC_06366</name>
</gene>
<sequence length="67" mass="7521">MATVWVDKDMYVTRGPYDGDHYDIRAPGVNNVRVHREQLKLAVGGSPGTAKTIRALVTLKEFKNSFE</sequence>